<evidence type="ECO:0000256" key="2">
    <source>
        <dbReference type="ARBA" id="ARBA00009441"/>
    </source>
</evidence>
<evidence type="ECO:0000256" key="9">
    <source>
        <dbReference type="PIRNR" id="PIRNR003128"/>
    </source>
</evidence>
<dbReference type="EMBL" id="CP019343">
    <property type="protein sequence ID" value="ARN73290.1"/>
    <property type="molecule type" value="Genomic_DNA"/>
</dbReference>
<dbReference type="NCBIfam" id="NF008121">
    <property type="entry name" value="PRK10869.1"/>
    <property type="match status" value="1"/>
</dbReference>
<dbReference type="InterPro" id="IPR027417">
    <property type="entry name" value="P-loop_NTPase"/>
</dbReference>
<dbReference type="InterPro" id="IPR004604">
    <property type="entry name" value="DNA_recomb/repair_RecN"/>
</dbReference>
<keyword evidence="4" id="KW-0547">Nucleotide-binding</keyword>
<evidence type="ECO:0000256" key="10">
    <source>
        <dbReference type="SAM" id="Coils"/>
    </source>
</evidence>
<keyword evidence="7 9" id="KW-0234">DNA repair</keyword>
<dbReference type="NCBIfam" id="TIGR00634">
    <property type="entry name" value="recN"/>
    <property type="match status" value="1"/>
</dbReference>
<evidence type="ECO:0000256" key="3">
    <source>
        <dbReference type="ARBA" id="ARBA00021315"/>
    </source>
</evidence>
<accession>A0A1X9N5A3</accession>
<comment type="function">
    <text evidence="1 9">May be involved in recombinational repair of damaged DNA.</text>
</comment>
<dbReference type="InterPro" id="IPR003395">
    <property type="entry name" value="RecF/RecN/SMC_N"/>
</dbReference>
<gene>
    <name evidence="12" type="ORF">BST96_03710</name>
</gene>
<dbReference type="KEGG" id="osg:BST96_03710"/>
<dbReference type="GO" id="GO:0006310">
    <property type="term" value="P:DNA recombination"/>
    <property type="evidence" value="ECO:0007669"/>
    <property type="project" value="InterPro"/>
</dbReference>
<keyword evidence="10" id="KW-0175">Coiled coil</keyword>
<feature type="coiled-coil region" evidence="10">
    <location>
        <begin position="262"/>
        <end position="293"/>
    </location>
</feature>
<dbReference type="STRING" id="716816.BST96_03710"/>
<evidence type="ECO:0000256" key="7">
    <source>
        <dbReference type="ARBA" id="ARBA00023204"/>
    </source>
</evidence>
<keyword evidence="6" id="KW-0067">ATP-binding</keyword>
<dbReference type="Proteomes" id="UP000193450">
    <property type="component" value="Chromosome"/>
</dbReference>
<protein>
    <recommendedName>
        <fullName evidence="3 9">DNA repair protein RecN</fullName>
    </recommendedName>
    <alternativeName>
        <fullName evidence="8 9">Recombination protein N</fullName>
    </alternativeName>
</protein>
<feature type="domain" description="RecF/RecN/SMC N-terminal" evidence="11">
    <location>
        <begin position="3"/>
        <end position="507"/>
    </location>
</feature>
<feature type="coiled-coil region" evidence="10">
    <location>
        <begin position="159"/>
        <end position="223"/>
    </location>
</feature>
<organism evidence="12 13">
    <name type="scientific">Oceanicoccus sagamiensis</name>
    <dbReference type="NCBI Taxonomy" id="716816"/>
    <lineage>
        <taxon>Bacteria</taxon>
        <taxon>Pseudomonadati</taxon>
        <taxon>Pseudomonadota</taxon>
        <taxon>Gammaproteobacteria</taxon>
        <taxon>Cellvibrionales</taxon>
        <taxon>Spongiibacteraceae</taxon>
        <taxon>Oceanicoccus</taxon>
    </lineage>
</organism>
<dbReference type="AlphaFoldDB" id="A0A1X9N5A3"/>
<dbReference type="PIRSF" id="PIRSF003128">
    <property type="entry name" value="RecN"/>
    <property type="match status" value="1"/>
</dbReference>
<dbReference type="CDD" id="cd03241">
    <property type="entry name" value="ABC_RecN"/>
    <property type="match status" value="2"/>
</dbReference>
<evidence type="ECO:0000256" key="6">
    <source>
        <dbReference type="ARBA" id="ARBA00022840"/>
    </source>
</evidence>
<keyword evidence="13" id="KW-1185">Reference proteome</keyword>
<evidence type="ECO:0000256" key="5">
    <source>
        <dbReference type="ARBA" id="ARBA00022763"/>
    </source>
</evidence>
<dbReference type="SUPFAM" id="SSF52540">
    <property type="entry name" value="P-loop containing nucleoside triphosphate hydrolases"/>
    <property type="match status" value="2"/>
</dbReference>
<comment type="similarity">
    <text evidence="2 9">Belongs to the RecN family.</text>
</comment>
<evidence type="ECO:0000313" key="13">
    <source>
        <dbReference type="Proteomes" id="UP000193450"/>
    </source>
</evidence>
<feature type="coiled-coil region" evidence="10">
    <location>
        <begin position="328"/>
        <end position="391"/>
    </location>
</feature>
<dbReference type="Gene3D" id="3.40.50.300">
    <property type="entry name" value="P-loop containing nucleotide triphosphate hydrolases"/>
    <property type="match status" value="2"/>
</dbReference>
<dbReference type="GO" id="GO:0043590">
    <property type="term" value="C:bacterial nucleoid"/>
    <property type="evidence" value="ECO:0007669"/>
    <property type="project" value="TreeGrafter"/>
</dbReference>
<dbReference type="OrthoDB" id="9806954at2"/>
<evidence type="ECO:0000256" key="1">
    <source>
        <dbReference type="ARBA" id="ARBA00003618"/>
    </source>
</evidence>
<keyword evidence="5 9" id="KW-0227">DNA damage</keyword>
<dbReference type="PANTHER" id="PTHR11059">
    <property type="entry name" value="DNA REPAIR PROTEIN RECN"/>
    <property type="match status" value="1"/>
</dbReference>
<reference evidence="12 13" key="1">
    <citation type="submission" date="2016-11" db="EMBL/GenBank/DDBJ databases">
        <title>Trade-off between light-utilization and light-protection in marine flavobacteria.</title>
        <authorList>
            <person name="Kumagai Y."/>
        </authorList>
    </citation>
    <scope>NUCLEOTIDE SEQUENCE [LARGE SCALE GENOMIC DNA]</scope>
    <source>
        <strain evidence="12 13">NBRC 107125</strain>
    </source>
</reference>
<dbReference type="Pfam" id="PF02463">
    <property type="entry name" value="SMC_N"/>
    <property type="match status" value="1"/>
</dbReference>
<dbReference type="FunFam" id="3.40.50.300:FF:000319">
    <property type="entry name" value="DNA repair protein RecN"/>
    <property type="match status" value="1"/>
</dbReference>
<evidence type="ECO:0000313" key="12">
    <source>
        <dbReference type="EMBL" id="ARN73290.1"/>
    </source>
</evidence>
<sequence length="553" mass="60470">MLVDLSVNNFAIAAELEMEFNRGMTVITGETGAGKSIMLDALGLALGDRADAGVVRSGTERADIHALFDISAIKDAKQWLQEHDLLDGSDCLLRRVITKEGRSRGYINGRPVTLQDLKSLGEMLIDIHSQHAHQSLLKKDQQRRLLDEFAGLGDNTTKLKAIAKQFQQAQQRLTTLESNRSEQSARAQLLGYQVDELDKLELIDGELENLEQEQKQLANGEQIQQACQHTIALCSEGELNVVSILNQALRSLGEIPVKSQSLDEASQLLSSALIQAEEANSELQHHLDSFELDPERLHAVENRLSTIYDIARKHHIQPAQLPELHQGLQAELTSIAGSDEEIEQLQQQLTETEQQYQALATKISKKRKTAAKKLQKQVEAQLEQLAMANCSFSIDLAPRADNSPHANGNEDIAFLVSTNPGQQPAALSKIASGGELSRISLAIQVITAKTSAIPTLVFDEVDVGIGGAVAEVVGNLLQELGERGQVLCVTHQPQVASKGHQHLYASKTASKKSVSTQLEELSDKKKIEEIARMLGGIAITDQSLAHAKEMLSH</sequence>
<dbReference type="GO" id="GO:0005524">
    <property type="term" value="F:ATP binding"/>
    <property type="evidence" value="ECO:0007669"/>
    <property type="project" value="UniProtKB-KW"/>
</dbReference>
<evidence type="ECO:0000256" key="4">
    <source>
        <dbReference type="ARBA" id="ARBA00022741"/>
    </source>
</evidence>
<dbReference type="PANTHER" id="PTHR11059:SF0">
    <property type="entry name" value="DNA REPAIR PROTEIN RECN"/>
    <property type="match status" value="1"/>
</dbReference>
<evidence type="ECO:0000259" key="11">
    <source>
        <dbReference type="Pfam" id="PF02463"/>
    </source>
</evidence>
<proteinExistence type="inferred from homology"/>
<dbReference type="GO" id="GO:0006281">
    <property type="term" value="P:DNA repair"/>
    <property type="evidence" value="ECO:0007669"/>
    <property type="project" value="UniProtKB-KW"/>
</dbReference>
<dbReference type="FunFam" id="3.40.50.300:FF:000356">
    <property type="entry name" value="DNA repair protein RecN"/>
    <property type="match status" value="1"/>
</dbReference>
<dbReference type="RefSeq" id="WP_085757399.1">
    <property type="nucleotide sequence ID" value="NZ_CP019343.1"/>
</dbReference>
<name>A0A1X9N5A3_9GAMM</name>
<dbReference type="GO" id="GO:0009432">
    <property type="term" value="P:SOS response"/>
    <property type="evidence" value="ECO:0007669"/>
    <property type="project" value="TreeGrafter"/>
</dbReference>
<evidence type="ECO:0000256" key="8">
    <source>
        <dbReference type="ARBA" id="ARBA00033408"/>
    </source>
</evidence>